<dbReference type="PROSITE" id="PS00893">
    <property type="entry name" value="NUDIX_BOX"/>
    <property type="match status" value="1"/>
</dbReference>
<evidence type="ECO:0000256" key="4">
    <source>
        <dbReference type="ARBA" id="ARBA00022705"/>
    </source>
</evidence>
<dbReference type="InterPro" id="IPR029119">
    <property type="entry name" value="MutY_C"/>
</dbReference>
<comment type="catalytic activity">
    <reaction evidence="10">
        <text>8-oxo-dGTP + H2O = 8-oxo-dGMP + diphosphate + H(+)</text>
        <dbReference type="Rhea" id="RHEA:31575"/>
        <dbReference type="ChEBI" id="CHEBI:15377"/>
        <dbReference type="ChEBI" id="CHEBI:15378"/>
        <dbReference type="ChEBI" id="CHEBI:33019"/>
        <dbReference type="ChEBI" id="CHEBI:63224"/>
        <dbReference type="ChEBI" id="CHEBI:77896"/>
        <dbReference type="EC" id="3.6.1.55"/>
    </reaction>
</comment>
<dbReference type="RefSeq" id="WP_142533948.1">
    <property type="nucleotide sequence ID" value="NZ_FXTB01000007.1"/>
</dbReference>
<evidence type="ECO:0000256" key="10">
    <source>
        <dbReference type="ARBA" id="ARBA00035861"/>
    </source>
</evidence>
<keyword evidence="4" id="KW-0235">DNA replication</keyword>
<dbReference type="InterPro" id="IPR015797">
    <property type="entry name" value="NUDIX_hydrolase-like_dom_sf"/>
</dbReference>
<evidence type="ECO:0000256" key="9">
    <source>
        <dbReference type="ARBA" id="ARBA00023204"/>
    </source>
</evidence>
<dbReference type="InterPro" id="IPR000086">
    <property type="entry name" value="NUDIX_hydrolase_dom"/>
</dbReference>
<dbReference type="SUPFAM" id="SSF55811">
    <property type="entry name" value="Nudix"/>
    <property type="match status" value="1"/>
</dbReference>
<evidence type="ECO:0000256" key="12">
    <source>
        <dbReference type="ARBA" id="ARBA00038905"/>
    </source>
</evidence>
<keyword evidence="9" id="KW-0234">DNA repair</keyword>
<dbReference type="GO" id="GO:0008413">
    <property type="term" value="F:8-oxo-7,8-dihydroguanosine triphosphate pyrophosphatase activity"/>
    <property type="evidence" value="ECO:0007669"/>
    <property type="project" value="TreeGrafter"/>
</dbReference>
<dbReference type="Pfam" id="PF14815">
    <property type="entry name" value="NUDIX_4"/>
    <property type="match status" value="1"/>
</dbReference>
<evidence type="ECO:0000256" key="14">
    <source>
        <dbReference type="ARBA" id="ARBA00041592"/>
    </source>
</evidence>
<protein>
    <recommendedName>
        <fullName evidence="13">8-oxo-dGTP diphosphatase</fullName>
        <ecNumber evidence="12">3.6.1.55</ecNumber>
    </recommendedName>
    <alternativeName>
        <fullName evidence="16">7,8-dihydro-8-oxoguanine-triphosphatase</fullName>
    </alternativeName>
    <alternativeName>
        <fullName evidence="15">Mutator protein MutT</fullName>
    </alternativeName>
    <alternativeName>
        <fullName evidence="14">dGTP pyrophosphohydrolase</fullName>
    </alternativeName>
</protein>
<dbReference type="CDD" id="cd03425">
    <property type="entry name" value="NUDIX_MutT_NudA_like"/>
    <property type="match status" value="1"/>
</dbReference>
<evidence type="ECO:0000256" key="1">
    <source>
        <dbReference type="ARBA" id="ARBA00001946"/>
    </source>
</evidence>
<keyword evidence="5" id="KW-0479">Metal-binding</keyword>
<dbReference type="InterPro" id="IPR020084">
    <property type="entry name" value="NUDIX_hydrolase_CS"/>
</dbReference>
<accession>A0A521DZ56</accession>
<keyword evidence="7" id="KW-0378">Hydrolase</keyword>
<evidence type="ECO:0000256" key="8">
    <source>
        <dbReference type="ARBA" id="ARBA00022842"/>
    </source>
</evidence>
<evidence type="ECO:0000313" key="18">
    <source>
        <dbReference type="EMBL" id="SMO77004.1"/>
    </source>
</evidence>
<dbReference type="GO" id="GO:0046872">
    <property type="term" value="F:metal ion binding"/>
    <property type="evidence" value="ECO:0007669"/>
    <property type="project" value="UniProtKB-KW"/>
</dbReference>
<proteinExistence type="inferred from homology"/>
<organism evidence="18 19">
    <name type="scientific">Saccharicrinis carchari</name>
    <dbReference type="NCBI Taxonomy" id="1168039"/>
    <lineage>
        <taxon>Bacteria</taxon>
        <taxon>Pseudomonadati</taxon>
        <taxon>Bacteroidota</taxon>
        <taxon>Bacteroidia</taxon>
        <taxon>Marinilabiliales</taxon>
        <taxon>Marinilabiliaceae</taxon>
        <taxon>Saccharicrinis</taxon>
    </lineage>
</organism>
<dbReference type="PANTHER" id="PTHR47707:SF1">
    <property type="entry name" value="NUDIX HYDROLASE FAMILY PROTEIN"/>
    <property type="match status" value="1"/>
</dbReference>
<dbReference type="Proteomes" id="UP000319040">
    <property type="component" value="Unassembled WGS sequence"/>
</dbReference>
<evidence type="ECO:0000256" key="13">
    <source>
        <dbReference type="ARBA" id="ARBA00040794"/>
    </source>
</evidence>
<keyword evidence="19" id="KW-1185">Reference proteome</keyword>
<evidence type="ECO:0000256" key="16">
    <source>
        <dbReference type="ARBA" id="ARBA00042798"/>
    </source>
</evidence>
<dbReference type="Gene3D" id="3.90.79.10">
    <property type="entry name" value="Nucleoside Triphosphate Pyrophosphohydrolase"/>
    <property type="match status" value="1"/>
</dbReference>
<comment type="similarity">
    <text evidence="2">Belongs to the Nudix hydrolase family.</text>
</comment>
<keyword evidence="8" id="KW-0460">Magnesium</keyword>
<dbReference type="EMBL" id="FXTB01000007">
    <property type="protein sequence ID" value="SMO77004.1"/>
    <property type="molecule type" value="Genomic_DNA"/>
</dbReference>
<evidence type="ECO:0000313" key="19">
    <source>
        <dbReference type="Proteomes" id="UP000319040"/>
    </source>
</evidence>
<dbReference type="GO" id="GO:0035539">
    <property type="term" value="F:8-oxo-7,8-dihydrodeoxyguanosine triphosphate pyrophosphatase activity"/>
    <property type="evidence" value="ECO:0007669"/>
    <property type="project" value="UniProtKB-EC"/>
</dbReference>
<dbReference type="GO" id="GO:0006260">
    <property type="term" value="P:DNA replication"/>
    <property type="evidence" value="ECO:0007669"/>
    <property type="project" value="UniProtKB-KW"/>
</dbReference>
<dbReference type="GO" id="GO:0006281">
    <property type="term" value="P:DNA repair"/>
    <property type="evidence" value="ECO:0007669"/>
    <property type="project" value="UniProtKB-KW"/>
</dbReference>
<evidence type="ECO:0000256" key="3">
    <source>
        <dbReference type="ARBA" id="ARBA00022457"/>
    </source>
</evidence>
<name>A0A521DZ56_SACCC</name>
<evidence type="ECO:0000256" key="11">
    <source>
        <dbReference type="ARBA" id="ARBA00036904"/>
    </source>
</evidence>
<evidence type="ECO:0000256" key="6">
    <source>
        <dbReference type="ARBA" id="ARBA00022763"/>
    </source>
</evidence>
<evidence type="ECO:0000259" key="17">
    <source>
        <dbReference type="PROSITE" id="PS51462"/>
    </source>
</evidence>
<dbReference type="InterPro" id="IPR047127">
    <property type="entry name" value="MutT-like"/>
</dbReference>
<dbReference type="EC" id="3.6.1.55" evidence="12"/>
<dbReference type="PRINTS" id="PR00502">
    <property type="entry name" value="NUDIXFAMILY"/>
</dbReference>
<dbReference type="GO" id="GO:0044715">
    <property type="term" value="F:8-oxo-dGDP phosphatase activity"/>
    <property type="evidence" value="ECO:0007669"/>
    <property type="project" value="TreeGrafter"/>
</dbReference>
<dbReference type="GO" id="GO:0044716">
    <property type="term" value="F:8-oxo-GDP phosphatase activity"/>
    <property type="evidence" value="ECO:0007669"/>
    <property type="project" value="TreeGrafter"/>
</dbReference>
<evidence type="ECO:0000256" key="5">
    <source>
        <dbReference type="ARBA" id="ARBA00022723"/>
    </source>
</evidence>
<comment type="cofactor">
    <cofactor evidence="1">
        <name>Mg(2+)</name>
        <dbReference type="ChEBI" id="CHEBI:18420"/>
    </cofactor>
</comment>
<evidence type="ECO:0000256" key="7">
    <source>
        <dbReference type="ARBA" id="ARBA00022801"/>
    </source>
</evidence>
<evidence type="ECO:0000256" key="2">
    <source>
        <dbReference type="ARBA" id="ARBA00005582"/>
    </source>
</evidence>
<comment type="catalytic activity">
    <reaction evidence="11">
        <text>8-oxo-GTP + H2O = 8-oxo-GMP + diphosphate + H(+)</text>
        <dbReference type="Rhea" id="RHEA:67616"/>
        <dbReference type="ChEBI" id="CHEBI:15377"/>
        <dbReference type="ChEBI" id="CHEBI:15378"/>
        <dbReference type="ChEBI" id="CHEBI:33019"/>
        <dbReference type="ChEBI" id="CHEBI:143553"/>
        <dbReference type="ChEBI" id="CHEBI:145694"/>
    </reaction>
</comment>
<sequence length="126" mass="14356">MITVTAAIIQKASKILITRRGPGKHMAGHWEFPGGKLDANETEQECLAREIKEELNITIKINDFYMENTHQYEAKQILLRAYKCVHLSGNIVLHDHDKMAWITKEELNNYKFAPADIPIVVALAKV</sequence>
<gene>
    <name evidence="18" type="ORF">SAMN06265379_10760</name>
</gene>
<dbReference type="OrthoDB" id="9810648at2"/>
<dbReference type="InterPro" id="IPR020476">
    <property type="entry name" value="Nudix_hydrolase"/>
</dbReference>
<reference evidence="18 19" key="1">
    <citation type="submission" date="2017-05" db="EMBL/GenBank/DDBJ databases">
        <authorList>
            <person name="Varghese N."/>
            <person name="Submissions S."/>
        </authorList>
    </citation>
    <scope>NUCLEOTIDE SEQUENCE [LARGE SCALE GENOMIC DNA]</scope>
    <source>
        <strain evidence="18 19">DSM 27040</strain>
    </source>
</reference>
<evidence type="ECO:0000256" key="15">
    <source>
        <dbReference type="ARBA" id="ARBA00041979"/>
    </source>
</evidence>
<dbReference type="PROSITE" id="PS51462">
    <property type="entry name" value="NUDIX"/>
    <property type="match status" value="1"/>
</dbReference>
<keyword evidence="6" id="KW-0227">DNA damage</keyword>
<keyword evidence="3" id="KW-0515">Mutator protein</keyword>
<dbReference type="AlphaFoldDB" id="A0A521DZ56"/>
<dbReference type="PANTHER" id="PTHR47707">
    <property type="entry name" value="8-OXO-DGTP DIPHOSPHATASE"/>
    <property type="match status" value="1"/>
</dbReference>
<feature type="domain" description="Nudix hydrolase" evidence="17">
    <location>
        <begin position="1"/>
        <end position="125"/>
    </location>
</feature>